<comment type="caution">
    <text evidence="10">Lacks conserved residue(s) required for the propagation of feature annotation.</text>
</comment>
<dbReference type="PANTHER" id="PTHR13117">
    <property type="entry name" value="ENDOPLASMIC RETICULUM MULTISPAN TRANSMEMBRANE PROTEIN-RELATED"/>
    <property type="match status" value="1"/>
</dbReference>
<comment type="pathway">
    <text evidence="2">Protein modification; protein glycosylation.</text>
</comment>
<evidence type="ECO:0000256" key="9">
    <source>
        <dbReference type="ARBA" id="ARBA00045912"/>
    </source>
</evidence>
<evidence type="ECO:0000256" key="3">
    <source>
        <dbReference type="ARBA" id="ARBA00010288"/>
    </source>
</evidence>
<comment type="similarity">
    <text evidence="3 10">Belongs to the RFT1 family.</text>
</comment>
<evidence type="ECO:0000256" key="1">
    <source>
        <dbReference type="ARBA" id="ARBA00004477"/>
    </source>
</evidence>
<evidence type="ECO:0000256" key="2">
    <source>
        <dbReference type="ARBA" id="ARBA00004922"/>
    </source>
</evidence>
<evidence type="ECO:0000256" key="10">
    <source>
        <dbReference type="RuleBase" id="RU365067"/>
    </source>
</evidence>
<protein>
    <recommendedName>
        <fullName evidence="8 10">Man(5)GlcNAc(2)-PP-dolichol translocation protein RFT1</fullName>
    </recommendedName>
</protein>
<dbReference type="GO" id="GO:0005789">
    <property type="term" value="C:endoplasmic reticulum membrane"/>
    <property type="evidence" value="ECO:0007669"/>
    <property type="project" value="UniProtKB-SubCell"/>
</dbReference>
<dbReference type="EMBL" id="JABCYN010000013">
    <property type="protein sequence ID" value="KAF6014578.1"/>
    <property type="molecule type" value="Genomic_DNA"/>
</dbReference>
<dbReference type="GO" id="GO:0006488">
    <property type="term" value="P:dolichol-linked oligosaccharide biosynthetic process"/>
    <property type="evidence" value="ECO:0007669"/>
    <property type="project" value="InterPro"/>
</dbReference>
<dbReference type="AlphaFoldDB" id="A0A8H6BN28"/>
<keyword evidence="5 10" id="KW-0256">Endoplasmic reticulum</keyword>
<keyword evidence="4 10" id="KW-0812">Transmembrane</keyword>
<accession>A0A8H6BN28</accession>
<keyword evidence="7 10" id="KW-0472">Membrane</keyword>
<dbReference type="Pfam" id="PF04506">
    <property type="entry name" value="Rft-1"/>
    <property type="match status" value="1"/>
</dbReference>
<dbReference type="InterPro" id="IPR007594">
    <property type="entry name" value="RFT1"/>
</dbReference>
<sequence length="204" mass="22848">MVSTNIASTASTIMVGQVAIKLMTFTLNQFLFQYASATSIGLTQFIKFILGYTIFLCREPVRLSVPKICGSFSVKSVQQRRQLIANFSIIIAFALFAFVGLPIMAAQLMKDSDLTDSVLRPIFLTVLIILAAIIELVSEPYYDINQYLDLNFSRRTKIESIATFGRCAIQLASTMLISKYQKEYHLLIQILFMDLLSVSLGMLS</sequence>
<evidence type="ECO:0000256" key="4">
    <source>
        <dbReference type="ARBA" id="ARBA00022692"/>
    </source>
</evidence>
<name>A0A8H6BN28_DEKBR</name>
<proteinExistence type="inferred from homology"/>
<comment type="caution">
    <text evidence="11">The sequence shown here is derived from an EMBL/GenBank/DDBJ whole genome shotgun (WGS) entry which is preliminary data.</text>
</comment>
<organism evidence="11 12">
    <name type="scientific">Dekkera bruxellensis</name>
    <name type="common">Brettanomyces custersii</name>
    <dbReference type="NCBI Taxonomy" id="5007"/>
    <lineage>
        <taxon>Eukaryota</taxon>
        <taxon>Fungi</taxon>
        <taxon>Dikarya</taxon>
        <taxon>Ascomycota</taxon>
        <taxon>Saccharomycotina</taxon>
        <taxon>Pichiomycetes</taxon>
        <taxon>Pichiales</taxon>
        <taxon>Pichiaceae</taxon>
        <taxon>Brettanomyces</taxon>
    </lineage>
</organism>
<keyword evidence="6 10" id="KW-1133">Transmembrane helix</keyword>
<reference evidence="11 12" key="1">
    <citation type="journal article" date="2020" name="Appl. Microbiol. Biotechnol.">
        <title>Targeted gene deletion in Brettanomyces bruxellensis with an expression-free CRISPR-Cas9 system.</title>
        <authorList>
            <person name="Varela C."/>
            <person name="Bartel C."/>
            <person name="Onetto C."/>
            <person name="Borneman A."/>
        </authorList>
    </citation>
    <scope>NUCLEOTIDE SEQUENCE [LARGE SCALE GENOMIC DNA]</scope>
    <source>
        <strain evidence="11 12">AWRI1613</strain>
    </source>
</reference>
<feature type="transmembrane region" description="Helical" evidence="10">
    <location>
        <begin position="83"/>
        <end position="106"/>
    </location>
</feature>
<dbReference type="GO" id="GO:0034203">
    <property type="term" value="P:glycolipid translocation"/>
    <property type="evidence" value="ECO:0007669"/>
    <property type="project" value="TreeGrafter"/>
</dbReference>
<evidence type="ECO:0000313" key="12">
    <source>
        <dbReference type="Proteomes" id="UP000568158"/>
    </source>
</evidence>
<comment type="function">
    <text evidence="9 10">Intramembrane glycolipid transporter that operates in the biosynthetic pathway of dolichol-linked oligosaccharides, the glycan precursors employed in protein asparagine (N)-glycosylation. The sequential addition of sugars to dolichol pyrophosphate produces dolichol-linked oligosaccharides containing fourteen sugars, including two GlcNAcs, nine mannoses and three glucoses. Once assembled, the oligosaccharide is transferred from the lipid to nascent proteins by oligosaccharyltransferases. The assembly of dolichol-linked oligosaccharides begins on the cytosolic side of the endoplasmic reticulum membrane and finishes in its lumen. RFT1 could mediate the translocation of the cytosolically oriented intermediate DolPP-GlcNAc2Man5, produced by ALG11, into the ER lumen where dolichol-linked oligosaccharides assembly continues. However, the intramembrane lipid transporter activity could not be confirmed in vitro.</text>
</comment>
<evidence type="ECO:0000256" key="8">
    <source>
        <dbReference type="ARBA" id="ARBA00044793"/>
    </source>
</evidence>
<dbReference type="PANTHER" id="PTHR13117:SF5">
    <property type="entry name" value="PROTEIN RFT1 HOMOLOG"/>
    <property type="match status" value="1"/>
</dbReference>
<evidence type="ECO:0000313" key="11">
    <source>
        <dbReference type="EMBL" id="KAF6014578.1"/>
    </source>
</evidence>
<comment type="subcellular location">
    <subcellularLocation>
        <location evidence="1 10">Endoplasmic reticulum membrane</location>
        <topology evidence="1 10">Multi-pass membrane protein</topology>
    </subcellularLocation>
</comment>
<keyword evidence="10" id="KW-0813">Transport</keyword>
<gene>
    <name evidence="11" type="ORF">HII12_001321</name>
</gene>
<evidence type="ECO:0000256" key="7">
    <source>
        <dbReference type="ARBA" id="ARBA00023136"/>
    </source>
</evidence>
<feature type="transmembrane region" description="Helical" evidence="10">
    <location>
        <begin position="31"/>
        <end position="57"/>
    </location>
</feature>
<evidence type="ECO:0000256" key="5">
    <source>
        <dbReference type="ARBA" id="ARBA00022824"/>
    </source>
</evidence>
<feature type="transmembrane region" description="Helical" evidence="10">
    <location>
        <begin position="184"/>
        <end position="203"/>
    </location>
</feature>
<evidence type="ECO:0000256" key="6">
    <source>
        <dbReference type="ARBA" id="ARBA00022989"/>
    </source>
</evidence>
<feature type="transmembrane region" description="Helical" evidence="10">
    <location>
        <begin position="118"/>
        <end position="137"/>
    </location>
</feature>
<dbReference type="Proteomes" id="UP000568158">
    <property type="component" value="Unassembled WGS sequence"/>
</dbReference>